<gene>
    <name evidence="8" type="ORF">ET418_01995</name>
</gene>
<dbReference type="InterPro" id="IPR050189">
    <property type="entry name" value="MFS_Efflux_Transporters"/>
</dbReference>
<dbReference type="RefSeq" id="WP_149305894.1">
    <property type="nucleotide sequence ID" value="NZ_SRSD01000001.1"/>
</dbReference>
<feature type="transmembrane region" description="Helical" evidence="6">
    <location>
        <begin position="389"/>
        <end position="410"/>
    </location>
</feature>
<accession>A0A5A9XQP5</accession>
<dbReference type="InterPro" id="IPR020846">
    <property type="entry name" value="MFS_dom"/>
</dbReference>
<dbReference type="SUPFAM" id="SSF103473">
    <property type="entry name" value="MFS general substrate transporter"/>
    <property type="match status" value="1"/>
</dbReference>
<dbReference type="OrthoDB" id="5412728at2"/>
<evidence type="ECO:0000256" key="2">
    <source>
        <dbReference type="ARBA" id="ARBA00022475"/>
    </source>
</evidence>
<evidence type="ECO:0000256" key="1">
    <source>
        <dbReference type="ARBA" id="ARBA00004651"/>
    </source>
</evidence>
<dbReference type="PANTHER" id="PTHR43124:SF3">
    <property type="entry name" value="CHLORAMPHENICOL EFFLUX PUMP RV0191"/>
    <property type="match status" value="1"/>
</dbReference>
<comment type="subcellular location">
    <subcellularLocation>
        <location evidence="1">Cell membrane</location>
        <topology evidence="1">Multi-pass membrane protein</topology>
    </subcellularLocation>
</comment>
<dbReference type="Pfam" id="PF07690">
    <property type="entry name" value="MFS_1"/>
    <property type="match status" value="1"/>
</dbReference>
<organism evidence="8 9">
    <name type="scientific">Oryzomonas rubra</name>
    <dbReference type="NCBI Taxonomy" id="2509454"/>
    <lineage>
        <taxon>Bacteria</taxon>
        <taxon>Pseudomonadati</taxon>
        <taxon>Thermodesulfobacteriota</taxon>
        <taxon>Desulfuromonadia</taxon>
        <taxon>Geobacterales</taxon>
        <taxon>Geobacteraceae</taxon>
        <taxon>Oryzomonas</taxon>
    </lineage>
</organism>
<dbReference type="InterPro" id="IPR005829">
    <property type="entry name" value="Sugar_transporter_CS"/>
</dbReference>
<feature type="transmembrane region" description="Helical" evidence="6">
    <location>
        <begin position="170"/>
        <end position="192"/>
    </location>
</feature>
<evidence type="ECO:0000259" key="7">
    <source>
        <dbReference type="PROSITE" id="PS50850"/>
    </source>
</evidence>
<feature type="transmembrane region" description="Helical" evidence="6">
    <location>
        <begin position="313"/>
        <end position="334"/>
    </location>
</feature>
<keyword evidence="2" id="KW-1003">Cell membrane</keyword>
<keyword evidence="3 6" id="KW-0812">Transmembrane</keyword>
<evidence type="ECO:0000313" key="9">
    <source>
        <dbReference type="Proteomes" id="UP000324298"/>
    </source>
</evidence>
<dbReference type="GO" id="GO:0005886">
    <property type="term" value="C:plasma membrane"/>
    <property type="evidence" value="ECO:0007669"/>
    <property type="project" value="UniProtKB-SubCell"/>
</dbReference>
<dbReference type="EMBL" id="SRSD01000001">
    <property type="protein sequence ID" value="KAA0895314.1"/>
    <property type="molecule type" value="Genomic_DNA"/>
</dbReference>
<name>A0A5A9XQP5_9BACT</name>
<feature type="transmembrane region" description="Helical" evidence="6">
    <location>
        <begin position="109"/>
        <end position="131"/>
    </location>
</feature>
<feature type="transmembrane region" description="Helical" evidence="6">
    <location>
        <begin position="258"/>
        <end position="277"/>
    </location>
</feature>
<reference evidence="8 9" key="1">
    <citation type="submission" date="2019-04" db="EMBL/GenBank/DDBJ databases">
        <title>Geobacter ruber sp. nov., ferric-reducing bacteria isolated from paddy soil.</title>
        <authorList>
            <person name="Xu Z."/>
            <person name="Masuda Y."/>
            <person name="Itoh H."/>
            <person name="Senoo K."/>
        </authorList>
    </citation>
    <scope>NUCLEOTIDE SEQUENCE [LARGE SCALE GENOMIC DNA]</scope>
    <source>
        <strain evidence="8 9">Red88</strain>
    </source>
</reference>
<evidence type="ECO:0000256" key="3">
    <source>
        <dbReference type="ARBA" id="ARBA00022692"/>
    </source>
</evidence>
<protein>
    <submittedName>
        <fullName evidence="8">MFS transporter</fullName>
    </submittedName>
</protein>
<sequence>MTNASPGTGQEREDTRWLLRLCLCQLFIMLVFINYSAILPILRQEWNMSNTRAGMIFSVYQLGYIASGVILSTLTDRMNTKLIFIGAALWSAAANLLFALYAHDFTSGLILRALTGIGMGGTYMPGLKLVAERFAPARRGRAIGIYVGSLMLGSSLSLAVTGWLSGLYGWRVAFICCSAGVFAGALLSVPLFRGYRPAPRARSASGYTAEVVRNRPALLMILGYGSHMWEMYGMRSWLAPFLTAALVGWGYGQGRATGLASTIAALLVGIGAFSTAVTGTLSDRFGRTATIAMVMFSSGLLSFSFGWLINTNIWLTLTVGLLYGYLVVAESPVFSTGLTELVAPGYLGAAMGLQSLVGYSLAAISPTVFGWALDTFRSWQPLPGINGAWGLAFASLGIGGLAGPVFMWWLRRSPESLKMANGRR</sequence>
<feature type="domain" description="Major facilitator superfamily (MFS) profile" evidence="7">
    <location>
        <begin position="1"/>
        <end position="415"/>
    </location>
</feature>
<dbReference type="PROSITE" id="PS00217">
    <property type="entry name" value="SUGAR_TRANSPORT_2"/>
    <property type="match status" value="1"/>
</dbReference>
<evidence type="ECO:0000256" key="6">
    <source>
        <dbReference type="SAM" id="Phobius"/>
    </source>
</evidence>
<evidence type="ECO:0000313" key="8">
    <source>
        <dbReference type="EMBL" id="KAA0895314.1"/>
    </source>
</evidence>
<feature type="transmembrane region" description="Helical" evidence="6">
    <location>
        <begin position="82"/>
        <end position="103"/>
    </location>
</feature>
<dbReference type="InterPro" id="IPR011701">
    <property type="entry name" value="MFS"/>
</dbReference>
<feature type="transmembrane region" description="Helical" evidence="6">
    <location>
        <begin position="346"/>
        <end position="369"/>
    </location>
</feature>
<feature type="transmembrane region" description="Helical" evidence="6">
    <location>
        <begin position="54"/>
        <end position="75"/>
    </location>
</feature>
<evidence type="ECO:0000256" key="5">
    <source>
        <dbReference type="ARBA" id="ARBA00023136"/>
    </source>
</evidence>
<dbReference type="PROSITE" id="PS50850">
    <property type="entry name" value="MFS"/>
    <property type="match status" value="1"/>
</dbReference>
<comment type="caution">
    <text evidence="8">The sequence shown here is derived from an EMBL/GenBank/DDBJ whole genome shotgun (WGS) entry which is preliminary data.</text>
</comment>
<feature type="transmembrane region" description="Helical" evidence="6">
    <location>
        <begin position="21"/>
        <end position="42"/>
    </location>
</feature>
<feature type="transmembrane region" description="Helical" evidence="6">
    <location>
        <begin position="143"/>
        <end position="164"/>
    </location>
</feature>
<feature type="transmembrane region" description="Helical" evidence="6">
    <location>
        <begin position="236"/>
        <end position="252"/>
    </location>
</feature>
<evidence type="ECO:0000256" key="4">
    <source>
        <dbReference type="ARBA" id="ARBA00022989"/>
    </source>
</evidence>
<dbReference type="Gene3D" id="1.20.1250.20">
    <property type="entry name" value="MFS general substrate transporter like domains"/>
    <property type="match status" value="2"/>
</dbReference>
<proteinExistence type="predicted"/>
<feature type="transmembrane region" description="Helical" evidence="6">
    <location>
        <begin position="289"/>
        <end position="307"/>
    </location>
</feature>
<keyword evidence="9" id="KW-1185">Reference proteome</keyword>
<dbReference type="InterPro" id="IPR036259">
    <property type="entry name" value="MFS_trans_sf"/>
</dbReference>
<dbReference type="AlphaFoldDB" id="A0A5A9XQP5"/>
<dbReference type="Proteomes" id="UP000324298">
    <property type="component" value="Unassembled WGS sequence"/>
</dbReference>
<keyword evidence="4 6" id="KW-1133">Transmembrane helix</keyword>
<keyword evidence="5 6" id="KW-0472">Membrane</keyword>
<dbReference type="GO" id="GO:0022857">
    <property type="term" value="F:transmembrane transporter activity"/>
    <property type="evidence" value="ECO:0007669"/>
    <property type="project" value="InterPro"/>
</dbReference>
<dbReference type="PANTHER" id="PTHR43124">
    <property type="entry name" value="PURINE EFFLUX PUMP PBUE"/>
    <property type="match status" value="1"/>
</dbReference>